<proteinExistence type="predicted"/>
<gene>
    <name evidence="1" type="ORF">DPEC_G00047010</name>
</gene>
<comment type="caution">
    <text evidence="1">The sequence shown here is derived from an EMBL/GenBank/DDBJ whole genome shotgun (WGS) entry which is preliminary data.</text>
</comment>
<reference evidence="1" key="1">
    <citation type="submission" date="2021-05" db="EMBL/GenBank/DDBJ databases">
        <authorList>
            <person name="Pan Q."/>
            <person name="Jouanno E."/>
            <person name="Zahm M."/>
            <person name="Klopp C."/>
            <person name="Cabau C."/>
            <person name="Louis A."/>
            <person name="Berthelot C."/>
            <person name="Parey E."/>
            <person name="Roest Crollius H."/>
            <person name="Montfort J."/>
            <person name="Robinson-Rechavi M."/>
            <person name="Bouchez O."/>
            <person name="Lampietro C."/>
            <person name="Lopez Roques C."/>
            <person name="Donnadieu C."/>
            <person name="Postlethwait J."/>
            <person name="Bobe J."/>
            <person name="Dillon D."/>
            <person name="Chandos A."/>
            <person name="von Hippel F."/>
            <person name="Guiguen Y."/>
        </authorList>
    </citation>
    <scope>NUCLEOTIDE SEQUENCE</scope>
    <source>
        <strain evidence="1">YG-Jan2019</strain>
    </source>
</reference>
<keyword evidence="2" id="KW-1185">Reference proteome</keyword>
<protein>
    <submittedName>
        <fullName evidence="1">Uncharacterized protein</fullName>
    </submittedName>
</protein>
<evidence type="ECO:0000313" key="1">
    <source>
        <dbReference type="EMBL" id="KAJ8012836.1"/>
    </source>
</evidence>
<name>A0ACC2HA24_DALPE</name>
<sequence length="144" mass="15205">MERLSVASYRPNHPPAPTSPSGGETGGFLDDFLGLEALPKSSPLKRTMIHSLFVVNFLCLTSVAKSPPPPQHTAAPADETRPEVERAGRGARFCGAAEPADTFTCDNPLWADKVREVSQGEGGAADSGPRASPRTRCQSCLSEG</sequence>
<evidence type="ECO:0000313" key="2">
    <source>
        <dbReference type="Proteomes" id="UP001157502"/>
    </source>
</evidence>
<dbReference type="EMBL" id="CM055731">
    <property type="protein sequence ID" value="KAJ8012836.1"/>
    <property type="molecule type" value="Genomic_DNA"/>
</dbReference>
<organism evidence="1 2">
    <name type="scientific">Dallia pectoralis</name>
    <name type="common">Alaska blackfish</name>
    <dbReference type="NCBI Taxonomy" id="75939"/>
    <lineage>
        <taxon>Eukaryota</taxon>
        <taxon>Metazoa</taxon>
        <taxon>Chordata</taxon>
        <taxon>Craniata</taxon>
        <taxon>Vertebrata</taxon>
        <taxon>Euteleostomi</taxon>
        <taxon>Actinopterygii</taxon>
        <taxon>Neopterygii</taxon>
        <taxon>Teleostei</taxon>
        <taxon>Protacanthopterygii</taxon>
        <taxon>Esociformes</taxon>
        <taxon>Umbridae</taxon>
        <taxon>Dallia</taxon>
    </lineage>
</organism>
<dbReference type="Proteomes" id="UP001157502">
    <property type="component" value="Chromosome 4"/>
</dbReference>
<accession>A0ACC2HA24</accession>